<comment type="subcellular location">
    <subcellularLocation>
        <location evidence="1">Membrane</location>
        <topology evidence="1">Multi-pass membrane protein</topology>
    </subcellularLocation>
</comment>
<comment type="caution">
    <text evidence="8">The sequence shown here is derived from an EMBL/GenBank/DDBJ whole genome shotgun (WGS) entry which is preliminary data.</text>
</comment>
<evidence type="ECO:0000256" key="6">
    <source>
        <dbReference type="SAM" id="Phobius"/>
    </source>
</evidence>
<organism evidence="8 9">
    <name type="scientific">Streptomyces albiaxialis</name>
    <dbReference type="NCBI Taxonomy" id="329523"/>
    <lineage>
        <taxon>Bacteria</taxon>
        <taxon>Bacillati</taxon>
        <taxon>Actinomycetota</taxon>
        <taxon>Actinomycetes</taxon>
        <taxon>Kitasatosporales</taxon>
        <taxon>Streptomycetaceae</taxon>
        <taxon>Streptomyces</taxon>
    </lineage>
</organism>
<name>A0ABN2WB80_9ACTN</name>
<proteinExistence type="inferred from homology"/>
<dbReference type="EMBL" id="BAAAPE010000013">
    <property type="protein sequence ID" value="GAA2086933.1"/>
    <property type="molecule type" value="Genomic_DNA"/>
</dbReference>
<sequence>MPPLPLLALSLLFEGPSTDLDALRSLDLGGLGTILYVAWVTTLFGFGAWGWLLRRHDASSVAPFSLLVPVFGMSSAALLLGEGITPLDGAAAALLIGGVTLVSLAGRFTRKRIPEEPAAELPRTAPEFARQPR</sequence>
<evidence type="ECO:0000256" key="4">
    <source>
        <dbReference type="ARBA" id="ARBA00022989"/>
    </source>
</evidence>
<feature type="domain" description="EamA" evidence="7">
    <location>
        <begin position="23"/>
        <end position="103"/>
    </location>
</feature>
<protein>
    <recommendedName>
        <fullName evidence="7">EamA domain-containing protein</fullName>
    </recommendedName>
</protein>
<evidence type="ECO:0000313" key="8">
    <source>
        <dbReference type="EMBL" id="GAA2086933.1"/>
    </source>
</evidence>
<evidence type="ECO:0000259" key="7">
    <source>
        <dbReference type="Pfam" id="PF00892"/>
    </source>
</evidence>
<keyword evidence="4 6" id="KW-1133">Transmembrane helix</keyword>
<dbReference type="Proteomes" id="UP001500016">
    <property type="component" value="Unassembled WGS sequence"/>
</dbReference>
<evidence type="ECO:0000256" key="5">
    <source>
        <dbReference type="ARBA" id="ARBA00023136"/>
    </source>
</evidence>
<dbReference type="PANTHER" id="PTHR32322:SF9">
    <property type="entry name" value="AMINO-ACID METABOLITE EFFLUX PUMP-RELATED"/>
    <property type="match status" value="1"/>
</dbReference>
<dbReference type="Pfam" id="PF00892">
    <property type="entry name" value="EamA"/>
    <property type="match status" value="1"/>
</dbReference>
<evidence type="ECO:0000313" key="9">
    <source>
        <dbReference type="Proteomes" id="UP001500016"/>
    </source>
</evidence>
<feature type="transmembrane region" description="Helical" evidence="6">
    <location>
        <begin position="33"/>
        <end position="52"/>
    </location>
</feature>
<dbReference type="SUPFAM" id="SSF103481">
    <property type="entry name" value="Multidrug resistance efflux transporter EmrE"/>
    <property type="match status" value="1"/>
</dbReference>
<keyword evidence="9" id="KW-1185">Reference proteome</keyword>
<gene>
    <name evidence="8" type="ORF">GCM10009801_49590</name>
</gene>
<evidence type="ECO:0000256" key="1">
    <source>
        <dbReference type="ARBA" id="ARBA00004141"/>
    </source>
</evidence>
<evidence type="ECO:0000256" key="3">
    <source>
        <dbReference type="ARBA" id="ARBA00022692"/>
    </source>
</evidence>
<feature type="transmembrane region" description="Helical" evidence="6">
    <location>
        <begin position="90"/>
        <end position="108"/>
    </location>
</feature>
<comment type="similarity">
    <text evidence="2">Belongs to the EamA transporter family.</text>
</comment>
<keyword evidence="5 6" id="KW-0472">Membrane</keyword>
<dbReference type="InterPro" id="IPR037185">
    <property type="entry name" value="EmrE-like"/>
</dbReference>
<dbReference type="InterPro" id="IPR050638">
    <property type="entry name" value="AA-Vitamin_Transporters"/>
</dbReference>
<reference evidence="8 9" key="1">
    <citation type="journal article" date="2019" name="Int. J. Syst. Evol. Microbiol.">
        <title>The Global Catalogue of Microorganisms (GCM) 10K type strain sequencing project: providing services to taxonomists for standard genome sequencing and annotation.</title>
        <authorList>
            <consortium name="The Broad Institute Genomics Platform"/>
            <consortium name="The Broad Institute Genome Sequencing Center for Infectious Disease"/>
            <person name="Wu L."/>
            <person name="Ma J."/>
        </authorList>
    </citation>
    <scope>NUCLEOTIDE SEQUENCE [LARGE SCALE GENOMIC DNA]</scope>
    <source>
        <strain evidence="8 9">JCM 15478</strain>
    </source>
</reference>
<dbReference type="PANTHER" id="PTHR32322">
    <property type="entry name" value="INNER MEMBRANE TRANSPORTER"/>
    <property type="match status" value="1"/>
</dbReference>
<accession>A0ABN2WB80</accession>
<dbReference type="InterPro" id="IPR000620">
    <property type="entry name" value="EamA_dom"/>
</dbReference>
<evidence type="ECO:0000256" key="2">
    <source>
        <dbReference type="ARBA" id="ARBA00007362"/>
    </source>
</evidence>
<keyword evidence="3 6" id="KW-0812">Transmembrane</keyword>
<feature type="transmembrane region" description="Helical" evidence="6">
    <location>
        <begin position="64"/>
        <end position="84"/>
    </location>
</feature>